<reference evidence="1" key="1">
    <citation type="submission" date="2021-09" db="EMBL/GenBank/DDBJ databases">
        <authorList>
            <consortium name="AG Swart"/>
            <person name="Singh M."/>
            <person name="Singh A."/>
            <person name="Seah K."/>
            <person name="Emmerich C."/>
        </authorList>
    </citation>
    <scope>NUCLEOTIDE SEQUENCE</scope>
    <source>
        <strain evidence="1">ATCC30299</strain>
    </source>
</reference>
<accession>A0AAU9JYF0</accession>
<evidence type="ECO:0000313" key="1">
    <source>
        <dbReference type="EMBL" id="CAG9332299.1"/>
    </source>
</evidence>
<name>A0AAU9JYF0_9CILI</name>
<proteinExistence type="predicted"/>
<dbReference type="EMBL" id="CAJZBQ010000054">
    <property type="protein sequence ID" value="CAG9332299.1"/>
    <property type="molecule type" value="Genomic_DNA"/>
</dbReference>
<comment type="caution">
    <text evidence="1">The sequence shown here is derived from an EMBL/GenBank/DDBJ whole genome shotgun (WGS) entry which is preliminary data.</text>
</comment>
<sequence length="70" mass="8470">MRRSLEKTSLIEILKIKWIKFKNVKNFQEYFFDGFSIALTHHFIISSFNNFGMAKPLNIFLELWVIRVFI</sequence>
<gene>
    <name evidence="1" type="ORF">BSTOLATCC_MIC55749</name>
</gene>
<keyword evidence="2" id="KW-1185">Reference proteome</keyword>
<evidence type="ECO:0000313" key="2">
    <source>
        <dbReference type="Proteomes" id="UP001162131"/>
    </source>
</evidence>
<organism evidence="1 2">
    <name type="scientific">Blepharisma stoltei</name>
    <dbReference type="NCBI Taxonomy" id="1481888"/>
    <lineage>
        <taxon>Eukaryota</taxon>
        <taxon>Sar</taxon>
        <taxon>Alveolata</taxon>
        <taxon>Ciliophora</taxon>
        <taxon>Postciliodesmatophora</taxon>
        <taxon>Heterotrichea</taxon>
        <taxon>Heterotrichida</taxon>
        <taxon>Blepharismidae</taxon>
        <taxon>Blepharisma</taxon>
    </lineage>
</organism>
<dbReference type="Proteomes" id="UP001162131">
    <property type="component" value="Unassembled WGS sequence"/>
</dbReference>
<dbReference type="AlphaFoldDB" id="A0AAU9JYF0"/>
<protein>
    <submittedName>
        <fullName evidence="1">Uncharacterized protein</fullName>
    </submittedName>
</protein>